<dbReference type="Gene3D" id="3.40.50.300">
    <property type="entry name" value="P-loop containing nucleotide triphosphate hydrolases"/>
    <property type="match status" value="1"/>
</dbReference>
<dbReference type="Proteomes" id="UP000053961">
    <property type="component" value="Unassembled WGS sequence"/>
</dbReference>
<name>A0A101IFR9_9EURY</name>
<protein>
    <recommendedName>
        <fullName evidence="7">Cobalamin import ATP-binding protein BtuD</fullName>
        <ecNumber evidence="6">7.6.2.8</ecNumber>
    </recommendedName>
    <alternativeName>
        <fullName evidence="8">Vitamin B12-transporting ATPase</fullName>
    </alternativeName>
</protein>
<comment type="caution">
    <text evidence="11">The sequence shown here is derived from an EMBL/GenBank/DDBJ whole genome shotgun (WGS) entry which is preliminary data.</text>
</comment>
<evidence type="ECO:0000256" key="8">
    <source>
        <dbReference type="ARBA" id="ARBA00077139"/>
    </source>
</evidence>
<dbReference type="InterPro" id="IPR027417">
    <property type="entry name" value="P-loop_NTPase"/>
</dbReference>
<evidence type="ECO:0000256" key="4">
    <source>
        <dbReference type="ARBA" id="ARBA00050590"/>
    </source>
</evidence>
<evidence type="ECO:0000256" key="1">
    <source>
        <dbReference type="ARBA" id="ARBA00022448"/>
    </source>
</evidence>
<dbReference type="EC" id="7.6.2.8" evidence="6"/>
<dbReference type="PROSITE" id="PS00211">
    <property type="entry name" value="ABC_TRANSPORTER_1"/>
    <property type="match status" value="1"/>
</dbReference>
<proteinExistence type="predicted"/>
<dbReference type="EMBL" id="LGHB01000052">
    <property type="protein sequence ID" value="KUK94386.1"/>
    <property type="molecule type" value="Genomic_DNA"/>
</dbReference>
<dbReference type="InterPro" id="IPR003593">
    <property type="entry name" value="AAA+_ATPase"/>
</dbReference>
<evidence type="ECO:0000256" key="6">
    <source>
        <dbReference type="ARBA" id="ARBA00066387"/>
    </source>
</evidence>
<dbReference type="PATRIC" id="fig|301375.6.peg.99"/>
<dbReference type="PROSITE" id="PS50893">
    <property type="entry name" value="ABC_TRANSPORTER_2"/>
    <property type="match status" value="1"/>
</dbReference>
<dbReference type="FunFam" id="3.40.50.300:FF:000134">
    <property type="entry name" value="Iron-enterobactin ABC transporter ATP-binding protein"/>
    <property type="match status" value="1"/>
</dbReference>
<dbReference type="PANTHER" id="PTHR42794">
    <property type="entry name" value="HEMIN IMPORT ATP-BINDING PROTEIN HMUV"/>
    <property type="match status" value="1"/>
</dbReference>
<comment type="catalytic activity">
    <reaction evidence="4">
        <text>an R-cob(III)alamin(out) + ATP + H2O = an R-cob(III)alamin(in) + ADP + phosphate + H(+)</text>
        <dbReference type="Rhea" id="RHEA:17873"/>
        <dbReference type="ChEBI" id="CHEBI:15377"/>
        <dbReference type="ChEBI" id="CHEBI:15378"/>
        <dbReference type="ChEBI" id="CHEBI:30616"/>
        <dbReference type="ChEBI" id="CHEBI:43474"/>
        <dbReference type="ChEBI" id="CHEBI:140785"/>
        <dbReference type="ChEBI" id="CHEBI:456216"/>
        <dbReference type="EC" id="7.6.2.8"/>
    </reaction>
</comment>
<dbReference type="Pfam" id="PF00005">
    <property type="entry name" value="ABC_tran"/>
    <property type="match status" value="1"/>
</dbReference>
<dbReference type="GO" id="GO:0016887">
    <property type="term" value="F:ATP hydrolysis activity"/>
    <property type="evidence" value="ECO:0007669"/>
    <property type="project" value="InterPro"/>
</dbReference>
<evidence type="ECO:0000256" key="5">
    <source>
        <dbReference type="ARBA" id="ARBA00058960"/>
    </source>
</evidence>
<feature type="domain" description="ABC transporter" evidence="10">
    <location>
        <begin position="5"/>
        <end position="239"/>
    </location>
</feature>
<dbReference type="SMART" id="SM00382">
    <property type="entry name" value="AAA"/>
    <property type="match status" value="1"/>
</dbReference>
<feature type="region of interest" description="Disordered" evidence="9">
    <location>
        <begin position="258"/>
        <end position="277"/>
    </location>
</feature>
<keyword evidence="1" id="KW-0813">Transport</keyword>
<keyword evidence="2" id="KW-0547">Nucleotide-binding</keyword>
<evidence type="ECO:0000256" key="9">
    <source>
        <dbReference type="SAM" id="MobiDB-lite"/>
    </source>
</evidence>
<accession>A0A101IFR9</accession>
<organism evidence="11 12">
    <name type="scientific">Methanothrix harundinacea</name>
    <dbReference type="NCBI Taxonomy" id="301375"/>
    <lineage>
        <taxon>Archaea</taxon>
        <taxon>Methanobacteriati</taxon>
        <taxon>Methanobacteriota</taxon>
        <taxon>Stenosarchaea group</taxon>
        <taxon>Methanomicrobia</taxon>
        <taxon>Methanotrichales</taxon>
        <taxon>Methanotrichaceae</taxon>
        <taxon>Methanothrix</taxon>
    </lineage>
</organism>
<dbReference type="GO" id="GO:0015420">
    <property type="term" value="F:ABC-type vitamin B12 transporter activity"/>
    <property type="evidence" value="ECO:0007669"/>
    <property type="project" value="UniProtKB-EC"/>
</dbReference>
<dbReference type="SUPFAM" id="SSF52540">
    <property type="entry name" value="P-loop containing nucleoside triphosphate hydrolases"/>
    <property type="match status" value="1"/>
</dbReference>
<evidence type="ECO:0000256" key="7">
    <source>
        <dbReference type="ARBA" id="ARBA00073649"/>
    </source>
</evidence>
<dbReference type="InterPro" id="IPR003439">
    <property type="entry name" value="ABC_transporter-like_ATP-bd"/>
</dbReference>
<sequence>MMIQLQAKGIVFGYNSSPILKDVSFEIGPSRLVTIVGPNGSGKSTLIKCIDRILAPERGSVLIDRRDVTKMDRMEIARNLSYVPQSSARTFSSNVFDTVLMGRRPHIGWLSSSDDEERVWEVLRLLGIEDLAMSGFGELSGGQQQKVLIARALVQETKAMLLDEPTSNLDIWHQLDVMNIVRDLVKKRRMTALMALHDLNLASKYSDGIIMMKKGRIMAAGDPASVLTPENIEAIYNVEVAVRSQSEEPFIVPIKQIRQNGSSPSPRGRFFSGGKRRSRLPRSLAEIKEIRLS</sequence>
<dbReference type="AlphaFoldDB" id="A0A101IFR9"/>
<evidence type="ECO:0000313" key="11">
    <source>
        <dbReference type="EMBL" id="KUK94386.1"/>
    </source>
</evidence>
<evidence type="ECO:0000259" key="10">
    <source>
        <dbReference type="PROSITE" id="PS50893"/>
    </source>
</evidence>
<gene>
    <name evidence="11" type="ORF">XE07_2164</name>
</gene>
<dbReference type="GO" id="GO:0005524">
    <property type="term" value="F:ATP binding"/>
    <property type="evidence" value="ECO:0007669"/>
    <property type="project" value="UniProtKB-KW"/>
</dbReference>
<reference evidence="12" key="1">
    <citation type="journal article" date="2015" name="MBio">
        <title>Genome-Resolved Metagenomic Analysis Reveals Roles for Candidate Phyla and Other Microbial Community Members in Biogeochemical Transformations in Oil Reservoirs.</title>
        <authorList>
            <person name="Hu P."/>
            <person name="Tom L."/>
            <person name="Singh A."/>
            <person name="Thomas B.C."/>
            <person name="Baker B.J."/>
            <person name="Piceno Y.M."/>
            <person name="Andersen G.L."/>
            <person name="Banfield J.F."/>
        </authorList>
    </citation>
    <scope>NUCLEOTIDE SEQUENCE [LARGE SCALE GENOMIC DNA]</scope>
</reference>
<keyword evidence="3 11" id="KW-0067">ATP-binding</keyword>
<dbReference type="PANTHER" id="PTHR42794:SF2">
    <property type="entry name" value="ABC TRANSPORTER ATP-BINDING PROTEIN"/>
    <property type="match status" value="1"/>
</dbReference>
<evidence type="ECO:0000313" key="12">
    <source>
        <dbReference type="Proteomes" id="UP000053961"/>
    </source>
</evidence>
<dbReference type="InterPro" id="IPR017871">
    <property type="entry name" value="ABC_transporter-like_CS"/>
</dbReference>
<evidence type="ECO:0000256" key="2">
    <source>
        <dbReference type="ARBA" id="ARBA00022741"/>
    </source>
</evidence>
<comment type="function">
    <text evidence="5">Required for corrinoid utilization. Probably part of the ABC transporter complex BtuCDF involved in cobalamin (vitamin B12) import. Probably responsible for energy coupling to the transport system.</text>
</comment>
<evidence type="ECO:0000256" key="3">
    <source>
        <dbReference type="ARBA" id="ARBA00022840"/>
    </source>
</evidence>
<dbReference type="CDD" id="cd03214">
    <property type="entry name" value="ABC_Iron-Siderophores_B12_Hemin"/>
    <property type="match status" value="1"/>
</dbReference>